<dbReference type="AlphaFoldDB" id="A0A9Q1I6S1"/>
<feature type="region of interest" description="Disordered" evidence="3">
    <location>
        <begin position="1"/>
        <end position="44"/>
    </location>
</feature>
<dbReference type="SUPFAM" id="SSF57716">
    <property type="entry name" value="Glucocorticoid receptor-like (DNA-binding domain)"/>
    <property type="match status" value="1"/>
</dbReference>
<feature type="domain" description="GATA-type" evidence="4">
    <location>
        <begin position="267"/>
        <end position="302"/>
    </location>
</feature>
<dbReference type="CDD" id="cd00202">
    <property type="entry name" value="ZnF_GATA"/>
    <property type="match status" value="1"/>
</dbReference>
<sequence>MNRCRKNERRLKDPSCPHPGEQRDPQHSFEGHSSLLPTEPGSSPWEVMSLINLQCERLLHPENGEEGEAERLAAAPVFEDKPSATGDSKSRHNTNILGSVVRQESVLPESSFSANTDELDVQSQSGPQATSDNSNCESVAQNTVSQEGSLALLSKSHDSYVGNVDEEQLKLKTNHPASDVRWQARRPRKQSHPTRSADLCDPNFKGVTFRMRTELNDNRDQCRLLITSNYSAELLKSIRRARGSRPRSFANSLKTSSSEEDSDSSSLCKNKMCASCNTKKTPLWRDAEDGTPLCNACGIRYKKYRVRCFQCWHIPRKEGNSDSKCCRCGDVLRLVTSQRRLTAW</sequence>
<name>A0A9Q1I6S1_CONCO</name>
<gene>
    <name evidence="5" type="ORF">COCON_G00026330</name>
</gene>
<dbReference type="PRINTS" id="PR00619">
    <property type="entry name" value="GATAZNFINGER"/>
</dbReference>
<dbReference type="InterPro" id="IPR000679">
    <property type="entry name" value="Znf_GATA"/>
</dbReference>
<dbReference type="GO" id="GO:0007283">
    <property type="term" value="P:spermatogenesis"/>
    <property type="evidence" value="ECO:0007669"/>
    <property type="project" value="TreeGrafter"/>
</dbReference>
<dbReference type="Pfam" id="PF00320">
    <property type="entry name" value="GATA"/>
    <property type="match status" value="1"/>
</dbReference>
<protein>
    <recommendedName>
        <fullName evidence="4">GATA-type domain-containing protein</fullName>
    </recommendedName>
</protein>
<comment type="caution">
    <text evidence="5">The sequence shown here is derived from an EMBL/GenBank/DDBJ whole genome shotgun (WGS) entry which is preliminary data.</text>
</comment>
<evidence type="ECO:0000256" key="2">
    <source>
        <dbReference type="PROSITE-ProRule" id="PRU00094"/>
    </source>
</evidence>
<dbReference type="PROSITE" id="PS50114">
    <property type="entry name" value="GATA_ZN_FINGER_2"/>
    <property type="match status" value="1"/>
</dbReference>
<accession>A0A9Q1I6S1</accession>
<evidence type="ECO:0000313" key="5">
    <source>
        <dbReference type="EMBL" id="KAJ8283783.1"/>
    </source>
</evidence>
<dbReference type="Gene3D" id="3.30.50.10">
    <property type="entry name" value="Erythroid Transcription Factor GATA-1, subunit A"/>
    <property type="match status" value="1"/>
</dbReference>
<organism evidence="5 6">
    <name type="scientific">Conger conger</name>
    <name type="common">Conger eel</name>
    <name type="synonym">Muraena conger</name>
    <dbReference type="NCBI Taxonomy" id="82655"/>
    <lineage>
        <taxon>Eukaryota</taxon>
        <taxon>Metazoa</taxon>
        <taxon>Chordata</taxon>
        <taxon>Craniata</taxon>
        <taxon>Vertebrata</taxon>
        <taxon>Euteleostomi</taxon>
        <taxon>Actinopterygii</taxon>
        <taxon>Neopterygii</taxon>
        <taxon>Teleostei</taxon>
        <taxon>Anguilliformes</taxon>
        <taxon>Congridae</taxon>
        <taxon>Conger</taxon>
    </lineage>
</organism>
<dbReference type="PANTHER" id="PTHR47341:SF1">
    <property type="entry name" value="GATA-TYPE ZINC FINGER PROTEIN 1"/>
    <property type="match status" value="1"/>
</dbReference>
<keyword evidence="2" id="KW-0479">Metal-binding</keyword>
<dbReference type="OrthoDB" id="2162994at2759"/>
<evidence type="ECO:0000256" key="1">
    <source>
        <dbReference type="ARBA" id="ARBA00023242"/>
    </source>
</evidence>
<dbReference type="GO" id="GO:0006357">
    <property type="term" value="P:regulation of transcription by RNA polymerase II"/>
    <property type="evidence" value="ECO:0007669"/>
    <property type="project" value="TreeGrafter"/>
</dbReference>
<keyword evidence="6" id="KW-1185">Reference proteome</keyword>
<dbReference type="GO" id="GO:0048599">
    <property type="term" value="P:oocyte development"/>
    <property type="evidence" value="ECO:0007669"/>
    <property type="project" value="TreeGrafter"/>
</dbReference>
<dbReference type="GO" id="GO:0005634">
    <property type="term" value="C:nucleus"/>
    <property type="evidence" value="ECO:0007669"/>
    <property type="project" value="TreeGrafter"/>
</dbReference>
<dbReference type="InterPro" id="IPR013088">
    <property type="entry name" value="Znf_NHR/GATA"/>
</dbReference>
<evidence type="ECO:0000256" key="3">
    <source>
        <dbReference type="SAM" id="MobiDB-lite"/>
    </source>
</evidence>
<evidence type="ECO:0000313" key="6">
    <source>
        <dbReference type="Proteomes" id="UP001152803"/>
    </source>
</evidence>
<dbReference type="InterPro" id="IPR053116">
    <property type="entry name" value="GATA-type_Znf_Regulator"/>
</dbReference>
<keyword evidence="1" id="KW-0539">Nucleus</keyword>
<feature type="region of interest" description="Disordered" evidence="3">
    <location>
        <begin position="80"/>
        <end position="142"/>
    </location>
</feature>
<feature type="compositionally biased region" description="Polar residues" evidence="3">
    <location>
        <begin position="108"/>
        <end position="142"/>
    </location>
</feature>
<keyword evidence="2" id="KW-0862">Zinc</keyword>
<dbReference type="SMART" id="SM00401">
    <property type="entry name" value="ZnF_GATA"/>
    <property type="match status" value="1"/>
</dbReference>
<evidence type="ECO:0000259" key="4">
    <source>
        <dbReference type="PROSITE" id="PS50114"/>
    </source>
</evidence>
<reference evidence="5" key="1">
    <citation type="journal article" date="2023" name="Science">
        <title>Genome structures resolve the early diversification of teleost fishes.</title>
        <authorList>
            <person name="Parey E."/>
            <person name="Louis A."/>
            <person name="Montfort J."/>
            <person name="Bouchez O."/>
            <person name="Roques C."/>
            <person name="Iampietro C."/>
            <person name="Lluch J."/>
            <person name="Castinel A."/>
            <person name="Donnadieu C."/>
            <person name="Desvignes T."/>
            <person name="Floi Bucao C."/>
            <person name="Jouanno E."/>
            <person name="Wen M."/>
            <person name="Mejri S."/>
            <person name="Dirks R."/>
            <person name="Jansen H."/>
            <person name="Henkel C."/>
            <person name="Chen W.J."/>
            <person name="Zahm M."/>
            <person name="Cabau C."/>
            <person name="Klopp C."/>
            <person name="Thompson A.W."/>
            <person name="Robinson-Rechavi M."/>
            <person name="Braasch I."/>
            <person name="Lecointre G."/>
            <person name="Bobe J."/>
            <person name="Postlethwait J.H."/>
            <person name="Berthelot C."/>
            <person name="Roest Crollius H."/>
            <person name="Guiguen Y."/>
        </authorList>
    </citation>
    <scope>NUCLEOTIDE SEQUENCE</scope>
    <source>
        <strain evidence="5">Concon-B</strain>
    </source>
</reference>
<dbReference type="EMBL" id="JAFJMO010000002">
    <property type="protein sequence ID" value="KAJ8283783.1"/>
    <property type="molecule type" value="Genomic_DNA"/>
</dbReference>
<feature type="compositionally biased region" description="Basic and acidic residues" evidence="3">
    <location>
        <begin position="10"/>
        <end position="30"/>
    </location>
</feature>
<dbReference type="GO" id="GO:0043565">
    <property type="term" value="F:sequence-specific DNA binding"/>
    <property type="evidence" value="ECO:0007669"/>
    <property type="project" value="InterPro"/>
</dbReference>
<feature type="compositionally biased region" description="Basic residues" evidence="3">
    <location>
        <begin position="183"/>
        <end position="192"/>
    </location>
</feature>
<feature type="region of interest" description="Disordered" evidence="3">
    <location>
        <begin position="246"/>
        <end position="265"/>
    </location>
</feature>
<keyword evidence="2" id="KW-0863">Zinc-finger</keyword>
<dbReference type="Proteomes" id="UP001152803">
    <property type="component" value="Unassembled WGS sequence"/>
</dbReference>
<dbReference type="GO" id="GO:0008270">
    <property type="term" value="F:zinc ion binding"/>
    <property type="evidence" value="ECO:0007669"/>
    <property type="project" value="UniProtKB-KW"/>
</dbReference>
<dbReference type="PANTHER" id="PTHR47341">
    <property type="entry name" value="GATA-TYPE ZINC FINGER PROTEIN 1"/>
    <property type="match status" value="1"/>
</dbReference>
<proteinExistence type="predicted"/>
<feature type="region of interest" description="Disordered" evidence="3">
    <location>
        <begin position="173"/>
        <end position="199"/>
    </location>
</feature>